<dbReference type="InterPro" id="IPR010071">
    <property type="entry name" value="AA_adenyl_dom"/>
</dbReference>
<evidence type="ECO:0000256" key="6">
    <source>
        <dbReference type="SAM" id="MobiDB-lite"/>
    </source>
</evidence>
<evidence type="ECO:0000259" key="7">
    <source>
        <dbReference type="PROSITE" id="PS50075"/>
    </source>
</evidence>
<keyword evidence="5" id="KW-0045">Antibiotic biosynthesis</keyword>
<keyword evidence="2" id="KW-0596">Phosphopantetheine</keyword>
<name>A0ABU3AKD7_9ACTN</name>
<accession>A0ABU3AKD7</accession>
<dbReference type="Pfam" id="PF00550">
    <property type="entry name" value="PP-binding"/>
    <property type="match status" value="1"/>
</dbReference>
<dbReference type="EMBL" id="JAVRFH010000005">
    <property type="protein sequence ID" value="MDT0610037.1"/>
    <property type="molecule type" value="Genomic_DNA"/>
</dbReference>
<dbReference type="Gene3D" id="3.30.300.30">
    <property type="match status" value="1"/>
</dbReference>
<evidence type="ECO:0000256" key="3">
    <source>
        <dbReference type="ARBA" id="ARBA00022553"/>
    </source>
</evidence>
<dbReference type="Gene3D" id="2.30.38.10">
    <property type="entry name" value="Luciferase, Domain 3"/>
    <property type="match status" value="1"/>
</dbReference>
<dbReference type="Proteomes" id="UP001180724">
    <property type="component" value="Unassembled WGS sequence"/>
</dbReference>
<evidence type="ECO:0000256" key="4">
    <source>
        <dbReference type="ARBA" id="ARBA00022737"/>
    </source>
</evidence>
<dbReference type="InterPro" id="IPR023213">
    <property type="entry name" value="CAT-like_dom_sf"/>
</dbReference>
<organism evidence="8 9">
    <name type="scientific">Streptomyces lancefieldiae</name>
    <dbReference type="NCBI Taxonomy" id="3075520"/>
    <lineage>
        <taxon>Bacteria</taxon>
        <taxon>Bacillati</taxon>
        <taxon>Actinomycetota</taxon>
        <taxon>Actinomycetes</taxon>
        <taxon>Kitasatosporales</taxon>
        <taxon>Streptomycetaceae</taxon>
        <taxon>Streptomyces</taxon>
    </lineage>
</organism>
<dbReference type="InterPro" id="IPR020845">
    <property type="entry name" value="AMP-binding_CS"/>
</dbReference>
<keyword evidence="9" id="KW-1185">Reference proteome</keyword>
<dbReference type="PROSITE" id="PS50075">
    <property type="entry name" value="CARRIER"/>
    <property type="match status" value="1"/>
</dbReference>
<keyword evidence="4" id="KW-0677">Repeat</keyword>
<dbReference type="RefSeq" id="WP_311571577.1">
    <property type="nucleotide sequence ID" value="NZ_JAVRFH010000005.1"/>
</dbReference>
<sequence>MSTLPPGIADLLPLTPLQEGFLLHAARDVPGAVDVYATQIRVDLDGALDTTRLHAAARSLVARHSALRASFRHHGLKRPVQLVHQEVRPPWTEYDLTVVPPDERESAAARYAADERRRGFDLTAPPLLRFAVLRLAGRRHRLVVTVHHILWDGWSVPVVLAELFRLYASGDRAGLPPAPPFRSFLAWHKAQDRPAAEQAWAAALAGLDGPTLYAPQAADLPAVLQHEARAEVPAAVVAGLAEAGRRHGFTLNSVVQFCWGLLLSRLTGSDDVVFGGTVSGRPPELPGVDRMVGMLLNTLPVRVRVDAAEPATRALTRLQGEQAELLDHQHLGLPAVQKQAGHGPLFDTTTVFQNFPVDYAAIAAPLTEAGLTLVDAAVADSTHYPLRLAATLDGGALDLRLGHRPDLVPDAEARLLLDRLTGLLTQLSERPGLPVGELTLLTPGEYETVVGRWNDTAGPLPTGTLISRFEEQADRTPDAVAVVFEGRSLSYRDLDTAANRLAHRLLAMGAGPEQLVGVAVPRSLELITALYAVLKTGAAYLPVDPDYPRGRIAQLLEDGRPVCTLTTTRTAARLPADDRLLLLDEPDPVAYPEHRPGPAADPADTAYVIFTSGSTGRPKGVAVPHTGIVNRLAWMQDRYRLQPGERVLQKTPAGFDVSVWEFFWPLLYGATLVVARPEGHRDPAYLAEVIRRERVTTVHFVPSMLGAFLGDPAAAGCTGLRRVVCSGEALPPELQRRFFELLPGVELHNLYGPTEAAVDVTAWECGPAEQARSVPIGAPIRNVSTYVLDAALRPVPVGVAGELYLAGVQLARGYVGRPALTAERFVACPFGAPGGRMYRTGDVVRWRADGVLEYLGRSDHQVKIRGLRIELGEVETALAQAAGAAQCVVVVREDRPGAQQLTGYVVGSSHDPQAIRRTMAETLPEYMVPQAVVRLDALPLTPNGKVDRAALPAPEQPAAAGHRAARTDAERVFTAVFEEVLGLTRVSAEDGFFDRGGDSILAMRVVSLARAQGLEITAREVFRLHTPEALAAAARPVRAARAAEPATGPALLPPVAHEALAHGGPVDGFHQAVLLELPSAVEDSALVRALGAVVDRHDLLRARLVREDRAGGESKGRGESSGSSGRSAGSEAGIRYEITAPGTVDAARWFRRDSASASVPAVARAARDRLDPWSGDTLQAVRIGADRLLLCVHHLMVDGVSWRALLPDLAAAVRDPDALAPVPTPYRAWALDLQRRAADGAWRHELDYWTKVLGPAAEPLLGDRRPDPDQDTAATARHTRITVPPQLAGPLLGEVPGAFHCRPDELLLTALARAVAAWRVRHGRAAHDAPVLIDIEGHGRDGDLDLSRTVGWFTSVHPVRVTGHDGTAAAAVKQVKEELRAHAGPGFGALRRYDPQAGAVLADLPRPQILFNYLGRIGDEEIAPGWRVLNGDELPYGLDPRMPLRHCVELNVHSDGQRLHAVWTTAGGVLTDGQAAELIDLWQAELRTLAALAEQPGAGGRSPSDLPLLGLTQDEIEQIERAAPGLTEILPVTALQEGFLFYAEQARYGGVDVYTNQVRLDLEGPVDSAALLAAGERLVARHTALRSSFHTTERGTAVQTVLGEAALPWAETDLSGLPAEDQAAEAALIAEGDRVRPFDMTRAPLLRLTLIRFGPHRHRLVITGHHIIWDGWSTPILVGELLRLWADGREAVLPRPVAHHEHLRWLSAQDEAAAERAWAGYLAGGAQPLLVAPESEHRPAVLQHTLTAELPAAVTAALTERLRPHGVTLNTALEFAWGLVLARATGRDDVLFGTTVSGRPPELQGAERMVGLFVNTVPVRIRVPAEASLLDALVRAQHERAELLDHLHLGLGRIQRPTGHSRLFDTTTMLVNYPVDRDSLNPAGARANVTGFGLDDATHYPLRLVAVPQQDGALAVRLGYRPDVVPRQEATVYLDRTVRALTELAGDLRQMTGQVDLLSEEERTMLLAQWGGY</sequence>
<evidence type="ECO:0000256" key="5">
    <source>
        <dbReference type="ARBA" id="ARBA00023194"/>
    </source>
</evidence>
<protein>
    <submittedName>
        <fullName evidence="8">Amino acid adenylation domain-containing protein</fullName>
    </submittedName>
</protein>
<dbReference type="InterPro" id="IPR036736">
    <property type="entry name" value="ACP-like_sf"/>
</dbReference>
<feature type="region of interest" description="Disordered" evidence="6">
    <location>
        <begin position="1108"/>
        <end position="1132"/>
    </location>
</feature>
<proteinExistence type="predicted"/>
<dbReference type="Gene3D" id="3.30.559.30">
    <property type="entry name" value="Nonribosomal peptide synthetase, condensation domain"/>
    <property type="match status" value="3"/>
</dbReference>
<dbReference type="Pfam" id="PF13193">
    <property type="entry name" value="AMP-binding_C"/>
    <property type="match status" value="1"/>
</dbReference>
<dbReference type="InterPro" id="IPR025110">
    <property type="entry name" value="AMP-bd_C"/>
</dbReference>
<dbReference type="InterPro" id="IPR001242">
    <property type="entry name" value="Condensation_dom"/>
</dbReference>
<dbReference type="CDD" id="cd17646">
    <property type="entry name" value="A_NRPS_AB3403-like"/>
    <property type="match status" value="1"/>
</dbReference>
<dbReference type="Gene3D" id="1.10.1200.10">
    <property type="entry name" value="ACP-like"/>
    <property type="match status" value="1"/>
</dbReference>
<evidence type="ECO:0000256" key="2">
    <source>
        <dbReference type="ARBA" id="ARBA00022450"/>
    </source>
</evidence>
<dbReference type="InterPro" id="IPR045851">
    <property type="entry name" value="AMP-bd_C_sf"/>
</dbReference>
<feature type="domain" description="Carrier" evidence="7">
    <location>
        <begin position="964"/>
        <end position="1038"/>
    </location>
</feature>
<dbReference type="NCBIfam" id="TIGR01733">
    <property type="entry name" value="AA-adenyl-dom"/>
    <property type="match status" value="1"/>
</dbReference>
<reference evidence="8" key="1">
    <citation type="submission" date="2024-05" db="EMBL/GenBank/DDBJ databases">
        <title>30 novel species of actinomycetes from the DSMZ collection.</title>
        <authorList>
            <person name="Nouioui I."/>
        </authorList>
    </citation>
    <scope>NUCLEOTIDE SEQUENCE</scope>
    <source>
        <strain evidence="8">DSM 40712</strain>
    </source>
</reference>
<dbReference type="PANTHER" id="PTHR45527">
    <property type="entry name" value="NONRIBOSOMAL PEPTIDE SYNTHETASE"/>
    <property type="match status" value="1"/>
</dbReference>
<gene>
    <name evidence="8" type="ORF">RM812_07310</name>
</gene>
<evidence type="ECO:0000256" key="1">
    <source>
        <dbReference type="ARBA" id="ARBA00001957"/>
    </source>
</evidence>
<dbReference type="Pfam" id="PF00501">
    <property type="entry name" value="AMP-binding"/>
    <property type="match status" value="1"/>
</dbReference>
<dbReference type="PROSITE" id="PS00455">
    <property type="entry name" value="AMP_BINDING"/>
    <property type="match status" value="1"/>
</dbReference>
<feature type="compositionally biased region" description="Basic and acidic residues" evidence="6">
    <location>
        <begin position="1108"/>
        <end position="1118"/>
    </location>
</feature>
<dbReference type="SUPFAM" id="SSF47336">
    <property type="entry name" value="ACP-like"/>
    <property type="match status" value="1"/>
</dbReference>
<dbReference type="Pfam" id="PF00668">
    <property type="entry name" value="Condensation"/>
    <property type="match status" value="3"/>
</dbReference>
<dbReference type="Gene3D" id="3.30.559.10">
    <property type="entry name" value="Chloramphenicol acetyltransferase-like domain"/>
    <property type="match status" value="3"/>
</dbReference>
<dbReference type="Gene3D" id="3.40.50.980">
    <property type="match status" value="2"/>
</dbReference>
<dbReference type="InterPro" id="IPR000873">
    <property type="entry name" value="AMP-dep_synth/lig_dom"/>
</dbReference>
<dbReference type="NCBIfam" id="TIGR01720">
    <property type="entry name" value="NRPS-para261"/>
    <property type="match status" value="1"/>
</dbReference>
<dbReference type="InterPro" id="IPR009081">
    <property type="entry name" value="PP-bd_ACP"/>
</dbReference>
<feature type="compositionally biased region" description="Low complexity" evidence="6">
    <location>
        <begin position="1120"/>
        <end position="1132"/>
    </location>
</feature>
<comment type="caution">
    <text evidence="8">The sequence shown here is derived from an EMBL/GenBank/DDBJ whole genome shotgun (WGS) entry which is preliminary data.</text>
</comment>
<comment type="cofactor">
    <cofactor evidence="1">
        <name>pantetheine 4'-phosphate</name>
        <dbReference type="ChEBI" id="CHEBI:47942"/>
    </cofactor>
</comment>
<keyword evidence="3" id="KW-0597">Phosphoprotein</keyword>
<dbReference type="SUPFAM" id="SSF56801">
    <property type="entry name" value="Acetyl-CoA synthetase-like"/>
    <property type="match status" value="1"/>
</dbReference>
<evidence type="ECO:0000313" key="8">
    <source>
        <dbReference type="EMBL" id="MDT0610037.1"/>
    </source>
</evidence>
<evidence type="ECO:0000313" key="9">
    <source>
        <dbReference type="Proteomes" id="UP001180724"/>
    </source>
</evidence>
<dbReference type="InterPro" id="IPR020806">
    <property type="entry name" value="PKS_PP-bd"/>
</dbReference>
<dbReference type="SMART" id="SM00823">
    <property type="entry name" value="PKS_PP"/>
    <property type="match status" value="1"/>
</dbReference>
<dbReference type="SUPFAM" id="SSF52777">
    <property type="entry name" value="CoA-dependent acyltransferases"/>
    <property type="match status" value="6"/>
</dbReference>
<dbReference type="PANTHER" id="PTHR45527:SF1">
    <property type="entry name" value="FATTY ACID SYNTHASE"/>
    <property type="match status" value="1"/>
</dbReference>
<dbReference type="InterPro" id="IPR010060">
    <property type="entry name" value="NRPS_synth"/>
</dbReference>